<protein>
    <submittedName>
        <fullName evidence="1">Uncharacterized protein</fullName>
    </submittedName>
</protein>
<dbReference type="Proteomes" id="UP001428290">
    <property type="component" value="Unassembled WGS sequence"/>
</dbReference>
<dbReference type="RefSeq" id="WP_345720956.1">
    <property type="nucleotide sequence ID" value="NZ_BAABRU010000003.1"/>
</dbReference>
<comment type="caution">
    <text evidence="1">The sequence shown here is derived from an EMBL/GenBank/DDBJ whole genome shotgun (WGS) entry which is preliminary data.</text>
</comment>
<reference evidence="1 2" key="1">
    <citation type="submission" date="2024-02" db="EMBL/GenBank/DDBJ databases">
        <title>Herpetosiphon gulosus NBRC 112829.</title>
        <authorList>
            <person name="Ichikawa N."/>
            <person name="Katano-Makiyama Y."/>
            <person name="Hidaka K."/>
        </authorList>
    </citation>
    <scope>NUCLEOTIDE SEQUENCE [LARGE SCALE GENOMIC DNA]</scope>
    <source>
        <strain evidence="1 2">NBRC 112829</strain>
    </source>
</reference>
<name>A0ABP9WXR3_9CHLR</name>
<gene>
    <name evidence="1" type="ORF">Hgul01_01100</name>
</gene>
<keyword evidence="2" id="KW-1185">Reference proteome</keyword>
<accession>A0ABP9WXR3</accession>
<evidence type="ECO:0000313" key="2">
    <source>
        <dbReference type="Proteomes" id="UP001428290"/>
    </source>
</evidence>
<proteinExistence type="predicted"/>
<sequence>MNRFVLTQAELAIILHYLVGEALAIQNTTNDLAVSTEQLQAAEDELYDRGILLRDPFSNQLTITGELALLLEATLQPSTLAILSITEREGTGLPKYFSFTDELIVLNYVDSQGLQTFLELGTLDHVINQIIELTTQPFVAHANLPSTAELTALMPEAEKAALLLIIKEPAAATSQPTSLSWLVAHDSLWLADPHAAKPETTPVQRIDQAQLSDLLHTTILAHLVQQPS</sequence>
<dbReference type="EMBL" id="BAABRU010000003">
    <property type="protein sequence ID" value="GAA5527316.1"/>
    <property type="molecule type" value="Genomic_DNA"/>
</dbReference>
<evidence type="ECO:0000313" key="1">
    <source>
        <dbReference type="EMBL" id="GAA5527316.1"/>
    </source>
</evidence>
<organism evidence="1 2">
    <name type="scientific">Herpetosiphon gulosus</name>
    <dbReference type="NCBI Taxonomy" id="1973496"/>
    <lineage>
        <taxon>Bacteria</taxon>
        <taxon>Bacillati</taxon>
        <taxon>Chloroflexota</taxon>
        <taxon>Chloroflexia</taxon>
        <taxon>Herpetosiphonales</taxon>
        <taxon>Herpetosiphonaceae</taxon>
        <taxon>Herpetosiphon</taxon>
    </lineage>
</organism>